<comment type="caution">
    <text evidence="2">The sequence shown here is derived from an EMBL/GenBank/DDBJ whole genome shotgun (WGS) entry which is preliminary data.</text>
</comment>
<reference evidence="2 3" key="1">
    <citation type="submission" date="2020-03" db="EMBL/GenBank/DDBJ databases">
        <title>Dissostichus mawsoni Genome sequencing and assembly.</title>
        <authorList>
            <person name="Park H."/>
        </authorList>
    </citation>
    <scope>NUCLEOTIDE SEQUENCE [LARGE SCALE GENOMIC DNA]</scope>
    <source>
        <strain evidence="2">DM0001</strain>
        <tissue evidence="2">Muscle</tissue>
    </source>
</reference>
<keyword evidence="1" id="KW-0472">Membrane</keyword>
<feature type="transmembrane region" description="Helical" evidence="1">
    <location>
        <begin position="294"/>
        <end position="316"/>
    </location>
</feature>
<keyword evidence="1" id="KW-1133">Transmembrane helix</keyword>
<accession>A0A7J5Z9F2</accession>
<keyword evidence="1" id="KW-0812">Transmembrane</keyword>
<evidence type="ECO:0000256" key="1">
    <source>
        <dbReference type="SAM" id="Phobius"/>
    </source>
</evidence>
<gene>
    <name evidence="2" type="ORF">F7725_008837</name>
</gene>
<proteinExistence type="predicted"/>
<dbReference type="AlphaFoldDB" id="A0A7J5Z9F2"/>
<evidence type="ECO:0000313" key="2">
    <source>
        <dbReference type="EMBL" id="KAF3856978.1"/>
    </source>
</evidence>
<evidence type="ECO:0000313" key="3">
    <source>
        <dbReference type="Proteomes" id="UP000518266"/>
    </source>
</evidence>
<keyword evidence="3" id="KW-1185">Reference proteome</keyword>
<protein>
    <submittedName>
        <fullName evidence="2">Uncharacterized protein</fullName>
    </submittedName>
</protein>
<organism evidence="2 3">
    <name type="scientific">Dissostichus mawsoni</name>
    <name type="common">Antarctic cod</name>
    <dbReference type="NCBI Taxonomy" id="36200"/>
    <lineage>
        <taxon>Eukaryota</taxon>
        <taxon>Metazoa</taxon>
        <taxon>Chordata</taxon>
        <taxon>Craniata</taxon>
        <taxon>Vertebrata</taxon>
        <taxon>Euteleostomi</taxon>
        <taxon>Actinopterygii</taxon>
        <taxon>Neopterygii</taxon>
        <taxon>Teleostei</taxon>
        <taxon>Neoteleostei</taxon>
        <taxon>Acanthomorphata</taxon>
        <taxon>Eupercaria</taxon>
        <taxon>Perciformes</taxon>
        <taxon>Notothenioidei</taxon>
        <taxon>Nototheniidae</taxon>
        <taxon>Dissostichus</taxon>
    </lineage>
</organism>
<dbReference type="EMBL" id="JAAKFY010000005">
    <property type="protein sequence ID" value="KAF3856978.1"/>
    <property type="molecule type" value="Genomic_DNA"/>
</dbReference>
<dbReference type="Proteomes" id="UP000518266">
    <property type="component" value="Unassembled WGS sequence"/>
</dbReference>
<sequence length="347" mass="39307">MGRWMRKAIESTDDDMYLVGSGQAVDLHLRTRHSDPLGLLYGSRRSERIWQAFCTAAPFRSEEAEAAVGLSSMAARRCWYSERNMHSSQQRSNEATASNVGQTVRVLHVEESALHHLEDKQTNRHQHIVNMERTAVREETHRQREVHGVSYVTVRYVVAVQSLAGRLLQRREQFVPRLHGQFGSGRHASIAQPQLLHDAQQQVRLQRATNMLSSSDGNVLSTPLAVWEISQNEKLREIPKDDIMVSRVLNLVAPTTSEPAQLLQDGEEDLGLMRRKSLQRCPQYRPHPQRRHTYLLEIIPTTLFVASISSFINSSLMNSPSSPLRGGAAYFTPWLAYALGMSCFLTT</sequence>
<feature type="transmembrane region" description="Helical" evidence="1">
    <location>
        <begin position="328"/>
        <end position="346"/>
    </location>
</feature>
<name>A0A7J5Z9F2_DISMA</name>